<evidence type="ECO:0000313" key="2">
    <source>
        <dbReference type="Proteomes" id="UP000381378"/>
    </source>
</evidence>
<accession>A0A5E7UIR5</accession>
<dbReference type="OrthoDB" id="6987385at2"/>
<sequence length="74" mass="8376">MFDKPRFIVSFIVDNQPQSRTLEDDRETLAPTEAEALVKQTFAELKGACLSDVQVQKITKLEEGDNIPGHYQQP</sequence>
<dbReference type="RefSeq" id="WP_150786905.1">
    <property type="nucleotide sequence ID" value="NZ_CABVJF010000013.1"/>
</dbReference>
<proteinExistence type="predicted"/>
<dbReference type="AlphaFoldDB" id="A0A5E7UIR5"/>
<evidence type="ECO:0000313" key="1">
    <source>
        <dbReference type="EMBL" id="VVQ10560.1"/>
    </source>
</evidence>
<reference evidence="1 2" key="1">
    <citation type="submission" date="2019-09" db="EMBL/GenBank/DDBJ databases">
        <authorList>
            <person name="Chandra G."/>
            <person name="Truman W A."/>
        </authorList>
    </citation>
    <scope>NUCLEOTIDE SEQUENCE [LARGE SCALE GENOMIC DNA]</scope>
    <source>
        <strain evidence="1">PS928</strain>
    </source>
</reference>
<dbReference type="EMBL" id="CABVJF010000013">
    <property type="protein sequence ID" value="VVQ10560.1"/>
    <property type="molecule type" value="Genomic_DNA"/>
</dbReference>
<name>A0A5E7UIR5_PSEFL</name>
<dbReference type="Proteomes" id="UP000381378">
    <property type="component" value="Unassembled WGS sequence"/>
</dbReference>
<organism evidence="1 2">
    <name type="scientific">Pseudomonas fluorescens</name>
    <dbReference type="NCBI Taxonomy" id="294"/>
    <lineage>
        <taxon>Bacteria</taxon>
        <taxon>Pseudomonadati</taxon>
        <taxon>Pseudomonadota</taxon>
        <taxon>Gammaproteobacteria</taxon>
        <taxon>Pseudomonadales</taxon>
        <taxon>Pseudomonadaceae</taxon>
        <taxon>Pseudomonas</taxon>
    </lineage>
</organism>
<gene>
    <name evidence="1" type="ORF">PS928_03640</name>
</gene>
<protein>
    <submittedName>
        <fullName evidence="1">Uncharacterized protein</fullName>
    </submittedName>
</protein>